<dbReference type="GO" id="GO:0000270">
    <property type="term" value="P:peptidoglycan metabolic process"/>
    <property type="evidence" value="ECO:0007669"/>
    <property type="project" value="TreeGrafter"/>
</dbReference>
<dbReference type="InterPro" id="IPR003848">
    <property type="entry name" value="DUF218"/>
</dbReference>
<accession>A0A7T5UH51</accession>
<dbReference type="AlphaFoldDB" id="A0A7T5UH51"/>
<name>A0A7T5UH51_9BACT</name>
<dbReference type="PANTHER" id="PTHR30336">
    <property type="entry name" value="INNER MEMBRANE PROTEIN, PROBABLE PERMEASE"/>
    <property type="match status" value="1"/>
</dbReference>
<dbReference type="Pfam" id="PF02698">
    <property type="entry name" value="DUF218"/>
    <property type="match status" value="1"/>
</dbReference>
<dbReference type="Proteomes" id="UP000595362">
    <property type="component" value="Chromosome"/>
</dbReference>
<dbReference type="EMBL" id="CP066681">
    <property type="protein sequence ID" value="QQG35616.1"/>
    <property type="molecule type" value="Genomic_DNA"/>
</dbReference>
<dbReference type="GO" id="GO:0043164">
    <property type="term" value="P:Gram-negative-bacterium-type cell wall biogenesis"/>
    <property type="evidence" value="ECO:0007669"/>
    <property type="project" value="TreeGrafter"/>
</dbReference>
<protein>
    <submittedName>
        <fullName evidence="2">YdcF family protein</fullName>
    </submittedName>
</protein>
<sequence>MIKNAKSGKNPFQMKASQWAMTVMTSAIFLWLSGFVLFTQYVRSIAAEVPERPADAIIVLTGGAQRVNQGLDLLAQGQAKKLFITGVNGHVTLEEILNLWKRPIIKHDDDDCCIILDHKAQNTIQNARETKFWVRQQGIKTIRLVTSDYHMPRARLEFRASMPDVKILPWPVKSINDPEYRTQFWYLCFEEYNKSLVTVAKIHITPPWLRKYVDQPL</sequence>
<dbReference type="CDD" id="cd06259">
    <property type="entry name" value="YdcF-like"/>
    <property type="match status" value="1"/>
</dbReference>
<evidence type="ECO:0000313" key="3">
    <source>
        <dbReference type="Proteomes" id="UP000595362"/>
    </source>
</evidence>
<gene>
    <name evidence="2" type="ORF">HYS17_08810</name>
</gene>
<feature type="domain" description="DUF218" evidence="1">
    <location>
        <begin position="55"/>
        <end position="192"/>
    </location>
</feature>
<evidence type="ECO:0000259" key="1">
    <source>
        <dbReference type="Pfam" id="PF02698"/>
    </source>
</evidence>
<dbReference type="InterPro" id="IPR014729">
    <property type="entry name" value="Rossmann-like_a/b/a_fold"/>
</dbReference>
<proteinExistence type="predicted"/>
<dbReference type="InterPro" id="IPR051599">
    <property type="entry name" value="Cell_Envelope_Assoc"/>
</dbReference>
<organism evidence="2 3">
    <name type="scientific">Micavibrio aeruginosavorus</name>
    <dbReference type="NCBI Taxonomy" id="349221"/>
    <lineage>
        <taxon>Bacteria</taxon>
        <taxon>Pseudomonadati</taxon>
        <taxon>Bdellovibrionota</taxon>
        <taxon>Bdellovibrionia</taxon>
        <taxon>Bdellovibrionales</taxon>
        <taxon>Pseudobdellovibrionaceae</taxon>
        <taxon>Micavibrio</taxon>
    </lineage>
</organism>
<evidence type="ECO:0000313" key="2">
    <source>
        <dbReference type="EMBL" id="QQG35616.1"/>
    </source>
</evidence>
<dbReference type="PANTHER" id="PTHR30336:SF4">
    <property type="entry name" value="ENVELOPE BIOGENESIS FACTOR ELYC"/>
    <property type="match status" value="1"/>
</dbReference>
<dbReference type="Gene3D" id="3.40.50.620">
    <property type="entry name" value="HUPs"/>
    <property type="match status" value="1"/>
</dbReference>
<reference evidence="2 3" key="1">
    <citation type="submission" date="2020-07" db="EMBL/GenBank/DDBJ databases">
        <title>Huge and variable diversity of episymbiotic CPR bacteria and DPANN archaea in groundwater ecosystems.</title>
        <authorList>
            <person name="He C.Y."/>
            <person name="Keren R."/>
            <person name="Whittaker M."/>
            <person name="Farag I.F."/>
            <person name="Doudna J."/>
            <person name="Cate J.H.D."/>
            <person name="Banfield J.F."/>
        </authorList>
    </citation>
    <scope>NUCLEOTIDE SEQUENCE [LARGE SCALE GENOMIC DNA]</scope>
    <source>
        <strain evidence="2">NC_groundwater_70_Ag_B-0.1um_54_66</strain>
    </source>
</reference>
<dbReference type="GO" id="GO:0005886">
    <property type="term" value="C:plasma membrane"/>
    <property type="evidence" value="ECO:0007669"/>
    <property type="project" value="TreeGrafter"/>
</dbReference>